<evidence type="ECO:0000313" key="1">
    <source>
        <dbReference type="EMBL" id="EPH40831.1"/>
    </source>
</evidence>
<dbReference type="InterPro" id="IPR016181">
    <property type="entry name" value="Acyl_CoA_acyltransferase"/>
</dbReference>
<reference evidence="1 2" key="1">
    <citation type="submission" date="2013-02" db="EMBL/GenBank/DDBJ databases">
        <title>Draft Genome Sequence of Streptomyces aurantiacus, Which Produces Setomimycin.</title>
        <authorList>
            <person name="Gruening B.A."/>
            <person name="Praeg A."/>
            <person name="Erxleben A."/>
            <person name="Guenther S."/>
            <person name="Mueller M."/>
        </authorList>
    </citation>
    <scope>NUCLEOTIDE SEQUENCE [LARGE SCALE GENOMIC DNA]</scope>
    <source>
        <strain evidence="1 2">JA 4570</strain>
    </source>
</reference>
<accession>S3ZAT6</accession>
<dbReference type="SUPFAM" id="SSF55729">
    <property type="entry name" value="Acyl-CoA N-acyltransferases (Nat)"/>
    <property type="match status" value="1"/>
</dbReference>
<name>S3ZAT6_9ACTN</name>
<dbReference type="PATRIC" id="fig|1286094.4.peg.5972"/>
<organism evidence="1 2">
    <name type="scientific">Streptomyces aurantiacus JA 4570</name>
    <dbReference type="NCBI Taxonomy" id="1286094"/>
    <lineage>
        <taxon>Bacteria</taxon>
        <taxon>Bacillati</taxon>
        <taxon>Actinomycetota</taxon>
        <taxon>Actinomycetes</taxon>
        <taxon>Kitasatosporales</taxon>
        <taxon>Streptomycetaceae</taxon>
        <taxon>Streptomyces</taxon>
        <taxon>Streptomyces aurantiacus group</taxon>
    </lineage>
</organism>
<sequence length="84" mass="9601">MFALSELKVLKKWRKTGASEELHRALVLTRDEDVATLLVDVTHPKVVSLYERWGYIKVGEQKPYEDSPTFAIMAKHLTGRSVSE</sequence>
<protein>
    <recommendedName>
        <fullName evidence="3">N-acetyltransferase domain-containing protein</fullName>
    </recommendedName>
</protein>
<dbReference type="EMBL" id="AOPZ01000361">
    <property type="protein sequence ID" value="EPH40831.1"/>
    <property type="molecule type" value="Genomic_DNA"/>
</dbReference>
<evidence type="ECO:0008006" key="3">
    <source>
        <dbReference type="Google" id="ProtNLM"/>
    </source>
</evidence>
<comment type="caution">
    <text evidence="1">The sequence shown here is derived from an EMBL/GenBank/DDBJ whole genome shotgun (WGS) entry which is preliminary data.</text>
</comment>
<keyword evidence="2" id="KW-1185">Reference proteome</keyword>
<proteinExistence type="predicted"/>
<gene>
    <name evidence="1" type="ORF">STRAU_6046</name>
</gene>
<evidence type="ECO:0000313" key="2">
    <source>
        <dbReference type="Proteomes" id="UP000014629"/>
    </source>
</evidence>
<dbReference type="AlphaFoldDB" id="S3ZAT6"/>
<dbReference type="Proteomes" id="UP000014629">
    <property type="component" value="Unassembled WGS sequence"/>
</dbReference>
<dbReference type="Gene3D" id="3.40.630.30">
    <property type="match status" value="1"/>
</dbReference>